<evidence type="ECO:0008006" key="4">
    <source>
        <dbReference type="Google" id="ProtNLM"/>
    </source>
</evidence>
<dbReference type="Proteomes" id="UP000308652">
    <property type="component" value="Unassembled WGS sequence"/>
</dbReference>
<name>A0A5C3LJH0_9AGAR</name>
<feature type="compositionally biased region" description="Basic and acidic residues" evidence="1">
    <location>
        <begin position="82"/>
        <end position="95"/>
    </location>
</feature>
<evidence type="ECO:0000256" key="1">
    <source>
        <dbReference type="SAM" id="MobiDB-lite"/>
    </source>
</evidence>
<feature type="region of interest" description="Disordered" evidence="1">
    <location>
        <begin position="1"/>
        <end position="35"/>
    </location>
</feature>
<dbReference type="PANTHER" id="PTHR36576:SF1">
    <property type="entry name" value="UPF0654 PROTEIN C11D3.01C-RELATED"/>
    <property type="match status" value="1"/>
</dbReference>
<dbReference type="PANTHER" id="PTHR36576">
    <property type="entry name" value="UPF0654 PROTEIN C11D3.01C-RELATED"/>
    <property type="match status" value="1"/>
</dbReference>
<gene>
    <name evidence="2" type="ORF">BDQ12DRAFT_671370</name>
</gene>
<feature type="region of interest" description="Disordered" evidence="1">
    <location>
        <begin position="76"/>
        <end position="191"/>
    </location>
</feature>
<protein>
    <recommendedName>
        <fullName evidence="4">Conidiation protein 6-domain-containing protein</fullName>
    </recommendedName>
</protein>
<feature type="compositionally biased region" description="Basic and acidic residues" evidence="1">
    <location>
        <begin position="175"/>
        <end position="191"/>
    </location>
</feature>
<feature type="compositionally biased region" description="Low complexity" evidence="1">
    <location>
        <begin position="98"/>
        <end position="107"/>
    </location>
</feature>
<proteinExistence type="predicted"/>
<feature type="compositionally biased region" description="Polar residues" evidence="1">
    <location>
        <begin position="26"/>
        <end position="35"/>
    </location>
</feature>
<dbReference type="EMBL" id="ML213688">
    <property type="protein sequence ID" value="TFK32056.1"/>
    <property type="molecule type" value="Genomic_DNA"/>
</dbReference>
<organism evidence="2 3">
    <name type="scientific">Crucibulum laeve</name>
    <dbReference type="NCBI Taxonomy" id="68775"/>
    <lineage>
        <taxon>Eukaryota</taxon>
        <taxon>Fungi</taxon>
        <taxon>Dikarya</taxon>
        <taxon>Basidiomycota</taxon>
        <taxon>Agaricomycotina</taxon>
        <taxon>Agaricomycetes</taxon>
        <taxon>Agaricomycetidae</taxon>
        <taxon>Agaricales</taxon>
        <taxon>Agaricineae</taxon>
        <taxon>Nidulariaceae</taxon>
        <taxon>Crucibulum</taxon>
    </lineage>
</organism>
<sequence>MSHLKDNTRKSFYSSPPTTSTTITPLESNQLTTPKTTNNESCALFFSLLQRPKFCVAEGKNPERVAAGLKATINRPNVSQEAKQRATERLQEMGKLDSSGSSSQKSSRTAVGQVMIGEGSGLHDDAEEPDIDMSNPDTNRSAKSDILESGQFSEQEEHRIIGGYKASLKNPHVSESAKEHAKEVLEDNQQH</sequence>
<dbReference type="GO" id="GO:0005737">
    <property type="term" value="C:cytoplasm"/>
    <property type="evidence" value="ECO:0007669"/>
    <property type="project" value="TreeGrafter"/>
</dbReference>
<evidence type="ECO:0000313" key="2">
    <source>
        <dbReference type="EMBL" id="TFK32056.1"/>
    </source>
</evidence>
<dbReference type="InterPro" id="IPR052670">
    <property type="entry name" value="UPF0654_domain"/>
</dbReference>
<dbReference type="AlphaFoldDB" id="A0A5C3LJH0"/>
<dbReference type="Pfam" id="PF10346">
    <property type="entry name" value="Con-6"/>
    <property type="match status" value="2"/>
</dbReference>
<evidence type="ECO:0000313" key="3">
    <source>
        <dbReference type="Proteomes" id="UP000308652"/>
    </source>
</evidence>
<feature type="compositionally biased region" description="Low complexity" evidence="1">
    <location>
        <begin position="14"/>
        <end position="25"/>
    </location>
</feature>
<dbReference type="OrthoDB" id="5419162at2759"/>
<dbReference type="InterPro" id="IPR018824">
    <property type="entry name" value="Conidiation-specific_6"/>
</dbReference>
<keyword evidence="3" id="KW-1185">Reference proteome</keyword>
<reference evidence="2 3" key="1">
    <citation type="journal article" date="2019" name="Nat. Ecol. Evol.">
        <title>Megaphylogeny resolves global patterns of mushroom evolution.</title>
        <authorList>
            <person name="Varga T."/>
            <person name="Krizsan K."/>
            <person name="Foldi C."/>
            <person name="Dima B."/>
            <person name="Sanchez-Garcia M."/>
            <person name="Sanchez-Ramirez S."/>
            <person name="Szollosi G.J."/>
            <person name="Szarkandi J.G."/>
            <person name="Papp V."/>
            <person name="Albert L."/>
            <person name="Andreopoulos W."/>
            <person name="Angelini C."/>
            <person name="Antonin V."/>
            <person name="Barry K.W."/>
            <person name="Bougher N.L."/>
            <person name="Buchanan P."/>
            <person name="Buyck B."/>
            <person name="Bense V."/>
            <person name="Catcheside P."/>
            <person name="Chovatia M."/>
            <person name="Cooper J."/>
            <person name="Damon W."/>
            <person name="Desjardin D."/>
            <person name="Finy P."/>
            <person name="Geml J."/>
            <person name="Haridas S."/>
            <person name="Hughes K."/>
            <person name="Justo A."/>
            <person name="Karasinski D."/>
            <person name="Kautmanova I."/>
            <person name="Kiss B."/>
            <person name="Kocsube S."/>
            <person name="Kotiranta H."/>
            <person name="LaButti K.M."/>
            <person name="Lechner B.E."/>
            <person name="Liimatainen K."/>
            <person name="Lipzen A."/>
            <person name="Lukacs Z."/>
            <person name="Mihaltcheva S."/>
            <person name="Morgado L.N."/>
            <person name="Niskanen T."/>
            <person name="Noordeloos M.E."/>
            <person name="Ohm R.A."/>
            <person name="Ortiz-Santana B."/>
            <person name="Ovrebo C."/>
            <person name="Racz N."/>
            <person name="Riley R."/>
            <person name="Savchenko A."/>
            <person name="Shiryaev A."/>
            <person name="Soop K."/>
            <person name="Spirin V."/>
            <person name="Szebenyi C."/>
            <person name="Tomsovsky M."/>
            <person name="Tulloss R.E."/>
            <person name="Uehling J."/>
            <person name="Grigoriev I.V."/>
            <person name="Vagvolgyi C."/>
            <person name="Papp T."/>
            <person name="Martin F.M."/>
            <person name="Miettinen O."/>
            <person name="Hibbett D.S."/>
            <person name="Nagy L.G."/>
        </authorList>
    </citation>
    <scope>NUCLEOTIDE SEQUENCE [LARGE SCALE GENOMIC DNA]</scope>
    <source>
        <strain evidence="2 3">CBS 166.37</strain>
    </source>
</reference>
<accession>A0A5C3LJH0</accession>